<evidence type="ECO:0000313" key="4">
    <source>
        <dbReference type="Proteomes" id="UP000198424"/>
    </source>
</evidence>
<evidence type="ECO:0000313" key="2">
    <source>
        <dbReference type="EMBL" id="OXA97905.1"/>
    </source>
</evidence>
<dbReference type="SUPFAM" id="SSF88874">
    <property type="entry name" value="Receptor-binding domain of short tail fibre protein gp12"/>
    <property type="match status" value="1"/>
</dbReference>
<name>A0A086A3H2_FLAHY</name>
<accession>A0A086A3H2</accession>
<reference evidence="2 4" key="2">
    <citation type="submission" date="2016-11" db="EMBL/GenBank/DDBJ databases">
        <title>Whole genomes of Flavobacteriaceae.</title>
        <authorList>
            <person name="Stine C."/>
            <person name="Li C."/>
            <person name="Tadesse D."/>
        </authorList>
    </citation>
    <scope>NUCLEOTIDE SEQUENCE [LARGE SCALE GENOMIC DNA]</scope>
    <source>
        <strain evidence="2 4">ATCC 29551</strain>
    </source>
</reference>
<evidence type="ECO:0000313" key="1">
    <source>
        <dbReference type="EMBL" id="KFF11236.1"/>
    </source>
</evidence>
<evidence type="ECO:0000313" key="3">
    <source>
        <dbReference type="Proteomes" id="UP000028712"/>
    </source>
</evidence>
<dbReference type="Proteomes" id="UP000198424">
    <property type="component" value="Unassembled WGS sequence"/>
</dbReference>
<gene>
    <name evidence="2" type="ORF">B0A62_03340</name>
    <name evidence="1" type="ORF">IW20_20115</name>
</gene>
<dbReference type="RefSeq" id="WP_035626348.1">
    <property type="nucleotide sequence ID" value="NZ_JBEWQG010000027.1"/>
</dbReference>
<dbReference type="AlphaFoldDB" id="A0A086A3H2"/>
<dbReference type="Proteomes" id="UP000028712">
    <property type="component" value="Unassembled WGS sequence"/>
</dbReference>
<comment type="caution">
    <text evidence="1">The sequence shown here is derived from an EMBL/GenBank/DDBJ whole genome shotgun (WGS) entry which is preliminary data.</text>
</comment>
<dbReference type="STRING" id="991.IW20_20115"/>
<dbReference type="CDD" id="cd22641">
    <property type="entry name" value="C24-like"/>
    <property type="match status" value="1"/>
</dbReference>
<dbReference type="EMBL" id="MUGY01000002">
    <property type="protein sequence ID" value="OXA97905.1"/>
    <property type="molecule type" value="Genomic_DNA"/>
</dbReference>
<reference evidence="1 3" key="1">
    <citation type="submission" date="2014-07" db="EMBL/GenBank/DDBJ databases">
        <title>Genome of Flavobacterium hydatis DSM 2063.</title>
        <authorList>
            <person name="Pipes S.E."/>
            <person name="Stropko S.J."/>
            <person name="Newman J.D."/>
        </authorList>
    </citation>
    <scope>NUCLEOTIDE SEQUENCE [LARGE SCALE GENOMIC DNA]</scope>
    <source>
        <strain evidence="1 3">DSM 2063</strain>
    </source>
</reference>
<keyword evidence="4" id="KW-1185">Reference proteome</keyword>
<dbReference type="OrthoDB" id="9113831at2"/>
<dbReference type="EMBL" id="JPRM01000036">
    <property type="protein sequence ID" value="KFF11236.1"/>
    <property type="molecule type" value="Genomic_DNA"/>
</dbReference>
<sequence length="269" mass="29497">MNKTNFNQAGGFPLKTERLQELQTAYEIFNHLGNVAGNLSILSGCAVTGSSVSDGVVVINNEVISFKGGYVAANVIIIEEPSNKEFENGTTKNVYTIRYATFGTAATSWPWASFKKPIETKAIPTDLVSRLEALERKNAVFQSGGGMVLWNKPANEIPAGWAEVVNWRGRMPVGFNPAEFEFNAMGKMAGDKTKRLYESEMPSHTHGYYDIYYSEAGGTVPISGKYGSNRSDNDNAGWQMARTTDSAGYGVAFSIMNPYRVVMFIEYVG</sequence>
<dbReference type="eggNOG" id="COG4675">
    <property type="taxonomic scope" value="Bacteria"/>
</dbReference>
<organism evidence="1 3">
    <name type="scientific">Flavobacterium hydatis</name>
    <name type="common">Cytophaga aquatilis</name>
    <dbReference type="NCBI Taxonomy" id="991"/>
    <lineage>
        <taxon>Bacteria</taxon>
        <taxon>Pseudomonadati</taxon>
        <taxon>Bacteroidota</taxon>
        <taxon>Flavobacteriia</taxon>
        <taxon>Flavobacteriales</taxon>
        <taxon>Flavobacteriaceae</taxon>
        <taxon>Flavobacterium</taxon>
    </lineage>
</organism>
<protein>
    <submittedName>
        <fullName evidence="1">Uncharacterized protein</fullName>
    </submittedName>
</protein>
<proteinExistence type="predicted"/>